<accession>A0A0D0B248</accession>
<evidence type="ECO:0000313" key="2">
    <source>
        <dbReference type="EMBL" id="KIK48076.1"/>
    </source>
</evidence>
<protein>
    <submittedName>
        <fullName evidence="2">Uncharacterized protein</fullName>
    </submittedName>
</protein>
<organism evidence="2 3">
    <name type="scientific">Suillus luteus UH-Slu-Lm8-n1</name>
    <dbReference type="NCBI Taxonomy" id="930992"/>
    <lineage>
        <taxon>Eukaryota</taxon>
        <taxon>Fungi</taxon>
        <taxon>Dikarya</taxon>
        <taxon>Basidiomycota</taxon>
        <taxon>Agaricomycotina</taxon>
        <taxon>Agaricomycetes</taxon>
        <taxon>Agaricomycetidae</taxon>
        <taxon>Boletales</taxon>
        <taxon>Suillineae</taxon>
        <taxon>Suillaceae</taxon>
        <taxon>Suillus</taxon>
    </lineage>
</organism>
<dbReference type="HOGENOM" id="CLU_2238358_0_0_1"/>
<feature type="compositionally biased region" description="Polar residues" evidence="1">
    <location>
        <begin position="1"/>
        <end position="10"/>
    </location>
</feature>
<gene>
    <name evidence="2" type="ORF">CY34DRAFT_127953</name>
</gene>
<reference evidence="2 3" key="1">
    <citation type="submission" date="2014-04" db="EMBL/GenBank/DDBJ databases">
        <authorList>
            <consortium name="DOE Joint Genome Institute"/>
            <person name="Kuo A."/>
            <person name="Ruytinx J."/>
            <person name="Rineau F."/>
            <person name="Colpaert J."/>
            <person name="Kohler A."/>
            <person name="Nagy L.G."/>
            <person name="Floudas D."/>
            <person name="Copeland A."/>
            <person name="Barry K.W."/>
            <person name="Cichocki N."/>
            <person name="Veneault-Fourrey C."/>
            <person name="LaButti K."/>
            <person name="Lindquist E.A."/>
            <person name="Lipzen A."/>
            <person name="Lundell T."/>
            <person name="Morin E."/>
            <person name="Murat C."/>
            <person name="Sun H."/>
            <person name="Tunlid A."/>
            <person name="Henrissat B."/>
            <person name="Grigoriev I.V."/>
            <person name="Hibbett D.S."/>
            <person name="Martin F."/>
            <person name="Nordberg H.P."/>
            <person name="Cantor M.N."/>
            <person name="Hua S.X."/>
        </authorList>
    </citation>
    <scope>NUCLEOTIDE SEQUENCE [LARGE SCALE GENOMIC DNA]</scope>
    <source>
        <strain evidence="2 3">UH-Slu-Lm8-n1</strain>
    </source>
</reference>
<dbReference type="EMBL" id="KN835141">
    <property type="protein sequence ID" value="KIK48076.1"/>
    <property type="molecule type" value="Genomic_DNA"/>
</dbReference>
<name>A0A0D0B248_9AGAM</name>
<dbReference type="AlphaFoldDB" id="A0A0D0B248"/>
<dbReference type="Proteomes" id="UP000054485">
    <property type="component" value="Unassembled WGS sequence"/>
</dbReference>
<evidence type="ECO:0000256" key="1">
    <source>
        <dbReference type="SAM" id="MobiDB-lite"/>
    </source>
</evidence>
<evidence type="ECO:0000313" key="3">
    <source>
        <dbReference type="Proteomes" id="UP000054485"/>
    </source>
</evidence>
<sequence>MTSLTPSHSYDTLPGGSASCHIPNADSKFRPTITNSPLLKLFTPTNYDLGHKSWNRQASISSPLTIHVRSHERPNYISRLRHVQMSPPVIPICAKTPFDLSRPYK</sequence>
<dbReference type="InParanoid" id="A0A0D0B248"/>
<reference evidence="3" key="2">
    <citation type="submission" date="2015-01" db="EMBL/GenBank/DDBJ databases">
        <title>Evolutionary Origins and Diversification of the Mycorrhizal Mutualists.</title>
        <authorList>
            <consortium name="DOE Joint Genome Institute"/>
            <consortium name="Mycorrhizal Genomics Consortium"/>
            <person name="Kohler A."/>
            <person name="Kuo A."/>
            <person name="Nagy L.G."/>
            <person name="Floudas D."/>
            <person name="Copeland A."/>
            <person name="Barry K.W."/>
            <person name="Cichocki N."/>
            <person name="Veneault-Fourrey C."/>
            <person name="LaButti K."/>
            <person name="Lindquist E.A."/>
            <person name="Lipzen A."/>
            <person name="Lundell T."/>
            <person name="Morin E."/>
            <person name="Murat C."/>
            <person name="Riley R."/>
            <person name="Ohm R."/>
            <person name="Sun H."/>
            <person name="Tunlid A."/>
            <person name="Henrissat B."/>
            <person name="Grigoriev I.V."/>
            <person name="Hibbett D.S."/>
            <person name="Martin F."/>
        </authorList>
    </citation>
    <scope>NUCLEOTIDE SEQUENCE [LARGE SCALE GENOMIC DNA]</scope>
    <source>
        <strain evidence="3">UH-Slu-Lm8-n1</strain>
    </source>
</reference>
<keyword evidence="3" id="KW-1185">Reference proteome</keyword>
<feature type="region of interest" description="Disordered" evidence="1">
    <location>
        <begin position="1"/>
        <end position="26"/>
    </location>
</feature>
<proteinExistence type="predicted"/>